<feature type="transmembrane region" description="Helical" evidence="1">
    <location>
        <begin position="322"/>
        <end position="344"/>
    </location>
</feature>
<evidence type="ECO:0000256" key="1">
    <source>
        <dbReference type="SAM" id="Phobius"/>
    </source>
</evidence>
<keyword evidence="1" id="KW-0472">Membrane</keyword>
<feature type="transmembrane region" description="Helical" evidence="1">
    <location>
        <begin position="356"/>
        <end position="377"/>
    </location>
</feature>
<feature type="transmembrane region" description="Helical" evidence="1">
    <location>
        <begin position="48"/>
        <end position="67"/>
    </location>
</feature>
<keyword evidence="1" id="KW-1133">Transmembrane helix</keyword>
<gene>
    <name evidence="2" type="ORF">THF1D04_60158</name>
</gene>
<feature type="transmembrane region" description="Helical" evidence="1">
    <location>
        <begin position="138"/>
        <end position="157"/>
    </location>
</feature>
<evidence type="ECO:0000313" key="2">
    <source>
        <dbReference type="EMBL" id="CAH1540098.1"/>
    </source>
</evidence>
<reference evidence="2" key="1">
    <citation type="submission" date="2022-01" db="EMBL/GenBank/DDBJ databases">
        <authorList>
            <person name="Lagorce A."/>
        </authorList>
    </citation>
    <scope>NUCLEOTIDE SEQUENCE</scope>
    <source>
        <strain evidence="2">Th15_F1_D04</strain>
    </source>
</reference>
<comment type="caution">
    <text evidence="2">The sequence shown here is derived from an EMBL/GenBank/DDBJ whole genome shotgun (WGS) entry which is preliminary data.</text>
</comment>
<evidence type="ECO:0000313" key="3">
    <source>
        <dbReference type="Proteomes" id="UP001295420"/>
    </source>
</evidence>
<protein>
    <submittedName>
        <fullName evidence="2">NnrS protein involved in response to NO</fullName>
    </submittedName>
</protein>
<sequence length="418" mass="47356">MHVCVNIEHVEFLNGIKWVLKGITMLNITDKKVEEKIPAWLRLGFRPFFLFGSIYAVVAIAVWVWMFQTGQPSTLSVPALWWHVHEMLFGFSMAIVVGFVLTAVQNWTGINGTKHYTLLAIFTLWLAPRILLWTPAPLWLTSSIEALFLLFVAYEVGIRVYRAKGWRNLFFVPLFLLAIFANFASYATVKGMPPFTSSAVWQAMLWWFTLLLSVMGGRVIPFFTARRFNFEKAQPLLWLDWLANLPLVMLFVLSFFPVTFAELGQPLMLFAGVAQLVRFLRWKPWLTLSEPLVWSLHAAYLCLPLSLILRGSWDNAFASHNLIHLFAIGALGGLILAMIARVTMGHTGRMIYKGPNMSVAFAAVIGAALARSLGVIFDPSHMLLWIDVSAALWILAFGMFVWRFGMMLMKPRVDGHPG</sequence>
<feature type="transmembrane region" description="Helical" evidence="1">
    <location>
        <begin position="292"/>
        <end position="310"/>
    </location>
</feature>
<dbReference type="AlphaFoldDB" id="A0AAU9QB68"/>
<feature type="transmembrane region" description="Helical" evidence="1">
    <location>
        <begin position="383"/>
        <end position="402"/>
    </location>
</feature>
<feature type="transmembrane region" description="Helical" evidence="1">
    <location>
        <begin position="204"/>
        <end position="224"/>
    </location>
</feature>
<organism evidence="2 3">
    <name type="scientific">Vibrio owensii</name>
    <dbReference type="NCBI Taxonomy" id="696485"/>
    <lineage>
        <taxon>Bacteria</taxon>
        <taxon>Pseudomonadati</taxon>
        <taxon>Pseudomonadota</taxon>
        <taxon>Gammaproteobacteria</taxon>
        <taxon>Vibrionales</taxon>
        <taxon>Vibrionaceae</taxon>
        <taxon>Vibrio</taxon>
    </lineage>
</organism>
<feature type="transmembrane region" description="Helical" evidence="1">
    <location>
        <begin position="236"/>
        <end position="257"/>
    </location>
</feature>
<keyword evidence="1" id="KW-0812">Transmembrane</keyword>
<feature type="transmembrane region" description="Helical" evidence="1">
    <location>
        <begin position="116"/>
        <end position="132"/>
    </location>
</feature>
<feature type="transmembrane region" description="Helical" evidence="1">
    <location>
        <begin position="169"/>
        <end position="189"/>
    </location>
</feature>
<name>A0AAU9QB68_9VIBR</name>
<feature type="transmembrane region" description="Helical" evidence="1">
    <location>
        <begin position="87"/>
        <end position="104"/>
    </location>
</feature>
<dbReference type="Pfam" id="PF05940">
    <property type="entry name" value="NnrS"/>
    <property type="match status" value="1"/>
</dbReference>
<proteinExistence type="predicted"/>
<dbReference type="EMBL" id="CAKMTQ010000056">
    <property type="protein sequence ID" value="CAH1540098.1"/>
    <property type="molecule type" value="Genomic_DNA"/>
</dbReference>
<dbReference type="InterPro" id="IPR010266">
    <property type="entry name" value="NnrS"/>
</dbReference>
<dbReference type="Proteomes" id="UP001295420">
    <property type="component" value="Unassembled WGS sequence"/>
</dbReference>
<accession>A0AAU9QB68</accession>